<dbReference type="OrthoDB" id="9769590at2"/>
<sequence length="431" mass="47991">MSEPILAQALALRRAKRQALALLLLATAVFIATSLGPRGLWLDGLKAVAEAAMVGALADWFAVRALFHRVPIPFIARHTAIIPRNKDRIGENLARFVREKFLGADSLVALLGRHDVVAHLAQWLTAPGNSRVLGQQVARMLAAALDTVQDRQVEHFIQKAARTLIGHIDLSQAMARVLDALTHQGRHQALLGQALERLIALLQQDDARALIARTLVQWLKKEHPLKEKMLPTDWLSDKGAAMLAHALEGLLAEVAANPEHQLRAKFDDAVQLFITRLQHDPDWARKAEEIRHYLQTNPTLGNYVQQLWQDLRAALQRDLADEHSAVARNVRAMGQWLGQSLAQDAALRQALNERLQVWVQALAPDVAQFVAQHIEDTVRRWDAQEMSQLIELNIGKDLQTIRINGTVVGGLIGLVLFTLSHAGDIWRAVLR</sequence>
<evidence type="ECO:0000313" key="3">
    <source>
        <dbReference type="Proteomes" id="UP000295182"/>
    </source>
</evidence>
<keyword evidence="3" id="KW-1185">Reference proteome</keyword>
<reference evidence="2 3" key="1">
    <citation type="submission" date="2019-03" db="EMBL/GenBank/DDBJ databases">
        <title>Genomic Encyclopedia of Type Strains, Phase IV (KMG-IV): sequencing the most valuable type-strain genomes for metagenomic binning, comparative biology and taxonomic classification.</title>
        <authorList>
            <person name="Goeker M."/>
        </authorList>
    </citation>
    <scope>NUCLEOTIDE SEQUENCE [LARGE SCALE GENOMIC DNA]</scope>
    <source>
        <strain evidence="2 3">DSM 1837</strain>
    </source>
</reference>
<protein>
    <submittedName>
        <fullName evidence="2">Uncharacterized membrane-anchored protein YjiN (DUF445 family)</fullName>
    </submittedName>
</protein>
<gene>
    <name evidence="2" type="ORF">EV674_1449</name>
</gene>
<keyword evidence="1" id="KW-1133">Transmembrane helix</keyword>
<evidence type="ECO:0000256" key="1">
    <source>
        <dbReference type="SAM" id="Phobius"/>
    </source>
</evidence>
<organism evidence="2 3">
    <name type="scientific">Simplicispira metamorpha</name>
    <dbReference type="NCBI Taxonomy" id="80881"/>
    <lineage>
        <taxon>Bacteria</taxon>
        <taxon>Pseudomonadati</taxon>
        <taxon>Pseudomonadota</taxon>
        <taxon>Betaproteobacteria</taxon>
        <taxon>Burkholderiales</taxon>
        <taxon>Comamonadaceae</taxon>
        <taxon>Simplicispira</taxon>
    </lineage>
</organism>
<dbReference type="RefSeq" id="WP_119014802.1">
    <property type="nucleotide sequence ID" value="NZ_QXNC01000052.1"/>
</dbReference>
<dbReference type="InterPro" id="IPR007383">
    <property type="entry name" value="DUF445"/>
</dbReference>
<keyword evidence="1" id="KW-0472">Membrane</keyword>
<comment type="caution">
    <text evidence="2">The sequence shown here is derived from an EMBL/GenBank/DDBJ whole genome shotgun (WGS) entry which is preliminary data.</text>
</comment>
<name>A0A4R2MWK9_9BURK</name>
<dbReference type="AlphaFoldDB" id="A0A4R2MWK9"/>
<feature type="transmembrane region" description="Helical" evidence="1">
    <location>
        <begin position="20"/>
        <end position="41"/>
    </location>
</feature>
<evidence type="ECO:0000313" key="2">
    <source>
        <dbReference type="EMBL" id="TCP11447.1"/>
    </source>
</evidence>
<dbReference type="PANTHER" id="PTHR38442:SF1">
    <property type="entry name" value="INNER MEMBRANE PROTEIN"/>
    <property type="match status" value="1"/>
</dbReference>
<dbReference type="Proteomes" id="UP000295182">
    <property type="component" value="Unassembled WGS sequence"/>
</dbReference>
<dbReference type="GO" id="GO:0005886">
    <property type="term" value="C:plasma membrane"/>
    <property type="evidence" value="ECO:0007669"/>
    <property type="project" value="TreeGrafter"/>
</dbReference>
<dbReference type="PANTHER" id="PTHR38442">
    <property type="entry name" value="INNER MEMBRANE PROTEIN-RELATED"/>
    <property type="match status" value="1"/>
</dbReference>
<dbReference type="EMBL" id="SLXH01000044">
    <property type="protein sequence ID" value="TCP11447.1"/>
    <property type="molecule type" value="Genomic_DNA"/>
</dbReference>
<proteinExistence type="predicted"/>
<dbReference type="Pfam" id="PF04286">
    <property type="entry name" value="DUF445"/>
    <property type="match status" value="1"/>
</dbReference>
<keyword evidence="1" id="KW-0812">Transmembrane</keyword>
<accession>A0A4R2MWK9</accession>